<accession>A0A7H9BPV0</accession>
<dbReference type="AlphaFoldDB" id="A0A7H9BPV0"/>
<sequence>MTKISKFAAAALFVASGAQAGSLSTSLGESYLSVDFNHQIAPAISITAGVLSNFDQDHTLASVGLGYSLPLGAANLTVGGRANWLSMDHHSNEMTLSLGGDLQIPVGQNVALYGSAYWGPFATGDVDASFDGRVGVNWRFMKSVGLDVGYRYSMVEYDNGHEHELANGVYAGVNVIF</sequence>
<feature type="chain" id="PRO_5028977336" description="YfaZ" evidence="2">
    <location>
        <begin position="21"/>
        <end position="177"/>
    </location>
</feature>
<evidence type="ECO:0000256" key="2">
    <source>
        <dbReference type="SAM" id="SignalP"/>
    </source>
</evidence>
<dbReference type="EMBL" id="CP058627">
    <property type="protein sequence ID" value="QLG89374.1"/>
    <property type="molecule type" value="Genomic_DNA"/>
</dbReference>
<organism evidence="3 4">
    <name type="scientific">Chitinibacter bivalviorum</name>
    <dbReference type="NCBI Taxonomy" id="2739434"/>
    <lineage>
        <taxon>Bacteria</taxon>
        <taxon>Pseudomonadati</taxon>
        <taxon>Pseudomonadota</taxon>
        <taxon>Betaproteobacteria</taxon>
        <taxon>Neisseriales</taxon>
        <taxon>Chitinibacteraceae</taxon>
        <taxon>Chitinibacter</taxon>
    </lineage>
</organism>
<comment type="subcellular location">
    <subcellularLocation>
        <location evidence="1">Cell outer membrane</location>
    </subcellularLocation>
</comment>
<dbReference type="KEGG" id="chiz:HQ393_14595"/>
<dbReference type="SUPFAM" id="SSF56925">
    <property type="entry name" value="OMPA-like"/>
    <property type="match status" value="1"/>
</dbReference>
<keyword evidence="2" id="KW-0732">Signal</keyword>
<protein>
    <recommendedName>
        <fullName evidence="5">YfaZ</fullName>
    </recommendedName>
</protein>
<evidence type="ECO:0008006" key="5">
    <source>
        <dbReference type="Google" id="ProtNLM"/>
    </source>
</evidence>
<dbReference type="RefSeq" id="WP_179355954.1">
    <property type="nucleotide sequence ID" value="NZ_CP058627.1"/>
</dbReference>
<dbReference type="GO" id="GO:0009279">
    <property type="term" value="C:cell outer membrane"/>
    <property type="evidence" value="ECO:0007669"/>
    <property type="project" value="UniProtKB-SubCell"/>
</dbReference>
<dbReference type="Proteomes" id="UP000509597">
    <property type="component" value="Chromosome"/>
</dbReference>
<reference evidence="3 4" key="1">
    <citation type="submission" date="2020-07" db="EMBL/GenBank/DDBJ databases">
        <title>Complete genome sequence of Chitinibacter sp. 2T18.</title>
        <authorList>
            <person name="Bae J.-W."/>
            <person name="Choi J.-W."/>
        </authorList>
    </citation>
    <scope>NUCLEOTIDE SEQUENCE [LARGE SCALE GENOMIC DNA]</scope>
    <source>
        <strain evidence="3 4">2T18</strain>
    </source>
</reference>
<dbReference type="InterPro" id="IPR011250">
    <property type="entry name" value="OMP/PagP_B-barrel"/>
</dbReference>
<evidence type="ECO:0000256" key="1">
    <source>
        <dbReference type="ARBA" id="ARBA00004442"/>
    </source>
</evidence>
<dbReference type="Pfam" id="PF07437">
    <property type="entry name" value="YfaZ"/>
    <property type="match status" value="1"/>
</dbReference>
<dbReference type="Gene3D" id="2.40.160.20">
    <property type="match status" value="1"/>
</dbReference>
<name>A0A7H9BPV0_9NEIS</name>
<keyword evidence="4" id="KW-1185">Reference proteome</keyword>
<feature type="signal peptide" evidence="2">
    <location>
        <begin position="1"/>
        <end position="20"/>
    </location>
</feature>
<evidence type="ECO:0000313" key="3">
    <source>
        <dbReference type="EMBL" id="QLG89374.1"/>
    </source>
</evidence>
<dbReference type="InterPro" id="IPR009998">
    <property type="entry name" value="YfaZ"/>
</dbReference>
<proteinExistence type="predicted"/>
<gene>
    <name evidence="3" type="ORF">HQ393_14595</name>
</gene>
<evidence type="ECO:0000313" key="4">
    <source>
        <dbReference type="Proteomes" id="UP000509597"/>
    </source>
</evidence>